<evidence type="ECO:0000313" key="1">
    <source>
        <dbReference type="EMBL" id="ACI23162.1"/>
    </source>
</evidence>
<protein>
    <submittedName>
        <fullName evidence="1">Hypothetical cytosolic protein</fullName>
    </submittedName>
</protein>
<accession>B5XHE2</accession>
<dbReference type="KEGG" id="cbd:CBUD_1298a"/>
<dbReference type="Proteomes" id="UP000008555">
    <property type="component" value="Chromosome"/>
</dbReference>
<reference evidence="1 2" key="1">
    <citation type="journal article" date="2009" name="Infect. Immun.">
        <title>Comparative genomics reveal extensive transposon-mediated genomic plasticity and diversity among potential effector proteins within the genus Coxiella.</title>
        <authorList>
            <person name="Beare P.A."/>
            <person name="Unsworth N."/>
            <person name="Andoh M."/>
            <person name="Voth D.E."/>
            <person name="Omsland A."/>
            <person name="Gilk S.D."/>
            <person name="Williams K.P."/>
            <person name="Sobral B.W."/>
            <person name="Kupko J.J.III."/>
            <person name="Porcella S.F."/>
            <person name="Samuel J.E."/>
            <person name="Heinzen R.A."/>
        </authorList>
    </citation>
    <scope>NUCLEOTIDE SEQUENCE [LARGE SCALE GENOMIC DNA]</scope>
    <source>
        <strain evidence="1 2">Dugway 5J108-111</strain>
    </source>
</reference>
<dbReference type="AlphaFoldDB" id="B5XHE2"/>
<dbReference type="HOGENOM" id="CLU_3198727_0_0_6"/>
<evidence type="ECO:0000313" key="2">
    <source>
        <dbReference type="Proteomes" id="UP000008555"/>
    </source>
</evidence>
<dbReference type="EMBL" id="CP000733">
    <property type="protein sequence ID" value="ACI23162.1"/>
    <property type="molecule type" value="Genomic_DNA"/>
</dbReference>
<gene>
    <name evidence="1" type="ORF">CBUD_1298a</name>
</gene>
<sequence length="45" mass="5533">MERILGKKTKYYLEKLRKVIRQLSERLIPKYIRAGFFWNLVKAPH</sequence>
<organism evidence="1 2">
    <name type="scientific">Coxiella burnetii (strain Dugway 5J108-111)</name>
    <dbReference type="NCBI Taxonomy" id="434922"/>
    <lineage>
        <taxon>Bacteria</taxon>
        <taxon>Pseudomonadati</taxon>
        <taxon>Pseudomonadota</taxon>
        <taxon>Gammaproteobacteria</taxon>
        <taxon>Legionellales</taxon>
        <taxon>Coxiellaceae</taxon>
        <taxon>Coxiella</taxon>
    </lineage>
</organism>
<proteinExistence type="predicted"/>
<name>B5XHE2_COXBN</name>
<dbReference type="RefSeq" id="WP_011997024.1">
    <property type="nucleotide sequence ID" value="NC_009727.1"/>
</dbReference>